<protein>
    <submittedName>
        <fullName evidence="1">Uncharacterized protein</fullName>
    </submittedName>
</protein>
<gene>
    <name evidence="1" type="ORF">QQF64_030283</name>
</gene>
<accession>A0ABR3N331</accession>
<name>A0ABR3N331_9TELE</name>
<keyword evidence="2" id="KW-1185">Reference proteome</keyword>
<evidence type="ECO:0000313" key="2">
    <source>
        <dbReference type="Proteomes" id="UP001558613"/>
    </source>
</evidence>
<proteinExistence type="predicted"/>
<evidence type="ECO:0000313" key="1">
    <source>
        <dbReference type="EMBL" id="KAL1271267.1"/>
    </source>
</evidence>
<dbReference type="EMBL" id="JAYMGO010000007">
    <property type="protein sequence ID" value="KAL1271267.1"/>
    <property type="molecule type" value="Genomic_DNA"/>
</dbReference>
<comment type="caution">
    <text evidence="1">The sequence shown here is derived from an EMBL/GenBank/DDBJ whole genome shotgun (WGS) entry which is preliminary data.</text>
</comment>
<reference evidence="1 2" key="1">
    <citation type="submission" date="2023-09" db="EMBL/GenBank/DDBJ databases">
        <authorList>
            <person name="Wang M."/>
        </authorList>
    </citation>
    <scope>NUCLEOTIDE SEQUENCE [LARGE SCALE GENOMIC DNA]</scope>
    <source>
        <strain evidence="1">GT-2023</strain>
        <tissue evidence="1">Liver</tissue>
    </source>
</reference>
<dbReference type="Proteomes" id="UP001558613">
    <property type="component" value="Unassembled WGS sequence"/>
</dbReference>
<sequence length="86" mass="9509">MLWFKSPEAEATNCSSFPLVCWLVSVSIQDPCSPPPLTQSRSIHQIYCSTDEDQASTLITDLPLSVRVSGVERKGRLQAEAETLNK</sequence>
<organism evidence="1 2">
    <name type="scientific">Cirrhinus molitorella</name>
    <name type="common">mud carp</name>
    <dbReference type="NCBI Taxonomy" id="172907"/>
    <lineage>
        <taxon>Eukaryota</taxon>
        <taxon>Metazoa</taxon>
        <taxon>Chordata</taxon>
        <taxon>Craniata</taxon>
        <taxon>Vertebrata</taxon>
        <taxon>Euteleostomi</taxon>
        <taxon>Actinopterygii</taxon>
        <taxon>Neopterygii</taxon>
        <taxon>Teleostei</taxon>
        <taxon>Ostariophysi</taxon>
        <taxon>Cypriniformes</taxon>
        <taxon>Cyprinidae</taxon>
        <taxon>Labeoninae</taxon>
        <taxon>Labeonini</taxon>
        <taxon>Cirrhinus</taxon>
    </lineage>
</organism>